<feature type="compositionally biased region" description="Low complexity" evidence="6">
    <location>
        <begin position="74"/>
        <end position="90"/>
    </location>
</feature>
<evidence type="ECO:0000313" key="8">
    <source>
        <dbReference type="EMBL" id="RAQ30513.1"/>
    </source>
</evidence>
<dbReference type="Pfam" id="PF00933">
    <property type="entry name" value="Glyco_hydro_3"/>
    <property type="match status" value="1"/>
</dbReference>
<comment type="caution">
    <text evidence="8">The sequence shown here is derived from an EMBL/GenBank/DDBJ whole genome shotgun (WGS) entry which is preliminary data.</text>
</comment>
<protein>
    <recommendedName>
        <fullName evidence="3">beta-N-acetylhexosaminidase</fullName>
        <ecNumber evidence="3">3.2.1.52</ecNumber>
    </recommendedName>
</protein>
<feature type="region of interest" description="Disordered" evidence="6">
    <location>
        <begin position="62"/>
        <end position="90"/>
    </location>
</feature>
<evidence type="ECO:0000256" key="4">
    <source>
        <dbReference type="ARBA" id="ARBA00022801"/>
    </source>
</evidence>
<dbReference type="InterPro" id="IPR050226">
    <property type="entry name" value="NagZ_Beta-hexosaminidase"/>
</dbReference>
<dbReference type="Gene3D" id="3.20.20.300">
    <property type="entry name" value="Glycoside hydrolase, family 3, N-terminal domain"/>
    <property type="match status" value="1"/>
</dbReference>
<dbReference type="AlphaFoldDB" id="A0A328ULZ4"/>
<gene>
    <name evidence="8" type="ORF">DPQ25_03165</name>
</gene>
<name>A0A328ULZ4_9FIRM</name>
<dbReference type="Proteomes" id="UP000249377">
    <property type="component" value="Unassembled WGS sequence"/>
</dbReference>
<evidence type="ECO:0000256" key="5">
    <source>
        <dbReference type="ARBA" id="ARBA00023295"/>
    </source>
</evidence>
<evidence type="ECO:0000313" key="9">
    <source>
        <dbReference type="Proteomes" id="UP000249377"/>
    </source>
</evidence>
<proteinExistence type="inferred from homology"/>
<evidence type="ECO:0000256" key="6">
    <source>
        <dbReference type="SAM" id="MobiDB-lite"/>
    </source>
</evidence>
<dbReference type="GO" id="GO:0004563">
    <property type="term" value="F:beta-N-acetylhexosaminidase activity"/>
    <property type="evidence" value="ECO:0007669"/>
    <property type="project" value="UniProtKB-EC"/>
</dbReference>
<dbReference type="GO" id="GO:0009254">
    <property type="term" value="P:peptidoglycan turnover"/>
    <property type="evidence" value="ECO:0007669"/>
    <property type="project" value="TreeGrafter"/>
</dbReference>
<dbReference type="InterPro" id="IPR036962">
    <property type="entry name" value="Glyco_hydro_3_N_sf"/>
</dbReference>
<evidence type="ECO:0000256" key="1">
    <source>
        <dbReference type="ARBA" id="ARBA00001231"/>
    </source>
</evidence>
<dbReference type="EC" id="3.2.1.52" evidence="3"/>
<keyword evidence="4" id="KW-0378">Hydrolase</keyword>
<comment type="catalytic activity">
    <reaction evidence="1">
        <text>Hydrolysis of terminal non-reducing N-acetyl-D-hexosamine residues in N-acetyl-beta-D-hexosaminides.</text>
        <dbReference type="EC" id="3.2.1.52"/>
    </reaction>
</comment>
<dbReference type="InterPro" id="IPR017853">
    <property type="entry name" value="GH"/>
</dbReference>
<accession>A0A328ULZ4</accession>
<reference evidence="8 9" key="1">
    <citation type="submission" date="2018-06" db="EMBL/GenBank/DDBJ databases">
        <title>Noncontiguous genome sequence of Ruminococcaceae bacterium ASD2818.</title>
        <authorList>
            <person name="Chaplin A.V."/>
            <person name="Sokolova S.R."/>
            <person name="Kochetkova T.O."/>
            <person name="Goltsov A.Y."/>
            <person name="Trofimov D.Y."/>
            <person name="Efimov B.A."/>
        </authorList>
    </citation>
    <scope>NUCLEOTIDE SEQUENCE [LARGE SCALE GENOMIC DNA]</scope>
    <source>
        <strain evidence="8 9">ASD2818</strain>
    </source>
</reference>
<dbReference type="PANTHER" id="PTHR30480:SF13">
    <property type="entry name" value="BETA-HEXOSAMINIDASE"/>
    <property type="match status" value="1"/>
</dbReference>
<evidence type="ECO:0000259" key="7">
    <source>
        <dbReference type="Pfam" id="PF00933"/>
    </source>
</evidence>
<keyword evidence="5" id="KW-0326">Glycosidase</keyword>
<dbReference type="SUPFAM" id="SSF51445">
    <property type="entry name" value="(Trans)glycosidases"/>
    <property type="match status" value="1"/>
</dbReference>
<keyword evidence="9" id="KW-1185">Reference proteome</keyword>
<comment type="similarity">
    <text evidence="2">Belongs to the glycosyl hydrolase 3 family.</text>
</comment>
<evidence type="ECO:0000256" key="3">
    <source>
        <dbReference type="ARBA" id="ARBA00012663"/>
    </source>
</evidence>
<dbReference type="PANTHER" id="PTHR30480">
    <property type="entry name" value="BETA-HEXOSAMINIDASE-RELATED"/>
    <property type="match status" value="1"/>
</dbReference>
<dbReference type="InterPro" id="IPR001764">
    <property type="entry name" value="Glyco_hydro_3_N"/>
</dbReference>
<feature type="domain" description="Glycoside hydrolase family 3 N-terminal" evidence="7">
    <location>
        <begin position="118"/>
        <end position="325"/>
    </location>
</feature>
<organism evidence="8 9">
    <name type="scientific">Hydrogeniiclostridium mannosilyticum</name>
    <dbReference type="NCBI Taxonomy" id="2764322"/>
    <lineage>
        <taxon>Bacteria</taxon>
        <taxon>Bacillati</taxon>
        <taxon>Bacillota</taxon>
        <taxon>Clostridia</taxon>
        <taxon>Eubacteriales</taxon>
        <taxon>Acutalibacteraceae</taxon>
        <taxon>Hydrogeniiclostridium</taxon>
    </lineage>
</organism>
<sequence length="330" mass="35590">MENKKRQNERGMGLTGRRGWRGGGKTVLLTVALTLAAVGVAYGALRLSNLLVWNGSGAQSSTAELPLESRSMPEEGSAAAASEPAVSQPEKIGMGRLSMQDLFAGYYKAAEKKAEQMTVREKVGQVFLFRCPASGQLEALETYQPAGYCLMADAFADKTKEQVRAMTDSFQAASDIPLALCCDEEGGTVVRVSRYPALAGQRFQSPQQVFARGGMDAVRADTVDKIELLRELGLNMNLAPVADVSTNPSDFIYDRSFGRPAEETAAFIRTSVNVYEANGFSCVLKHFPGYGNNADTHTGIAYDSRSYDTFLNSDFIPFEAGISAGPPASW</sequence>
<evidence type="ECO:0000256" key="2">
    <source>
        <dbReference type="ARBA" id="ARBA00005336"/>
    </source>
</evidence>
<dbReference type="GO" id="GO:0005975">
    <property type="term" value="P:carbohydrate metabolic process"/>
    <property type="evidence" value="ECO:0007669"/>
    <property type="project" value="InterPro"/>
</dbReference>
<dbReference type="EMBL" id="QLYR01000001">
    <property type="protein sequence ID" value="RAQ30513.1"/>
    <property type="molecule type" value="Genomic_DNA"/>
</dbReference>